<evidence type="ECO:0000256" key="4">
    <source>
        <dbReference type="PIRSR" id="PIRSR610708-1"/>
    </source>
</evidence>
<dbReference type="Pfam" id="PF06941">
    <property type="entry name" value="NT5C"/>
    <property type="match status" value="1"/>
</dbReference>
<dbReference type="InterPro" id="IPR010708">
    <property type="entry name" value="5'(3')-deoxyribonucleotidase"/>
</dbReference>
<dbReference type="GO" id="GO:0008253">
    <property type="term" value="F:5'-nucleotidase activity"/>
    <property type="evidence" value="ECO:0007669"/>
    <property type="project" value="InterPro"/>
</dbReference>
<dbReference type="AlphaFoldDB" id="A0A1D7QUH3"/>
<reference evidence="5 6" key="1">
    <citation type="submission" date="2015-08" db="EMBL/GenBank/DDBJ databases">
        <title>The complete genome sequence of Bacillus beveridgei MLTeJB.</title>
        <authorList>
            <person name="Hanson T.E."/>
            <person name="Mesa C."/>
            <person name="Basesman S.M."/>
            <person name="Oremland R.S."/>
        </authorList>
    </citation>
    <scope>NUCLEOTIDE SEQUENCE [LARGE SCALE GENOMIC DNA]</scope>
    <source>
        <strain evidence="5 6">MLTeJB</strain>
    </source>
</reference>
<gene>
    <name evidence="5" type="ORF">BBEV_1251</name>
</gene>
<protein>
    <recommendedName>
        <fullName evidence="3">Nucleotidase</fullName>
        <ecNumber evidence="3">3.1.3.-</ecNumber>
    </recommendedName>
</protein>
<dbReference type="PATRIC" id="fig|632773.3.peg.1323"/>
<dbReference type="OrthoDB" id="2471595at2"/>
<dbReference type="PIRSF" id="PIRSF021362">
    <property type="entry name" value="UCP021362_HAD"/>
    <property type="match status" value="1"/>
</dbReference>
<comment type="similarity">
    <text evidence="1 3">Belongs to the 5'(3')-deoxyribonucleotidase family.</text>
</comment>
<organism evidence="5 6">
    <name type="scientific">Salisediminibacterium beveridgei</name>
    <dbReference type="NCBI Taxonomy" id="632773"/>
    <lineage>
        <taxon>Bacteria</taxon>
        <taxon>Bacillati</taxon>
        <taxon>Bacillota</taxon>
        <taxon>Bacilli</taxon>
        <taxon>Bacillales</taxon>
        <taxon>Bacillaceae</taxon>
        <taxon>Salisediminibacterium</taxon>
    </lineage>
</organism>
<dbReference type="GO" id="GO:0009264">
    <property type="term" value="P:deoxyribonucleotide catabolic process"/>
    <property type="evidence" value="ECO:0007669"/>
    <property type="project" value="InterPro"/>
</dbReference>
<dbReference type="PANTHER" id="PTHR35134">
    <property type="entry name" value="NUCLEOTIDASE YQFW-RELATED"/>
    <property type="match status" value="1"/>
</dbReference>
<dbReference type="EC" id="3.1.3.-" evidence="3"/>
<proteinExistence type="inferred from homology"/>
<keyword evidence="2 3" id="KW-0378">Hydrolase</keyword>
<feature type="active site" description="Proton donor" evidence="4">
    <location>
        <position position="11"/>
    </location>
</feature>
<evidence type="ECO:0000256" key="1">
    <source>
        <dbReference type="ARBA" id="ARBA00009589"/>
    </source>
</evidence>
<dbReference type="InterPro" id="IPR009206">
    <property type="entry name" value="Nucleotidase_putative"/>
</dbReference>
<keyword evidence="6" id="KW-1185">Reference proteome</keyword>
<dbReference type="KEGG" id="bbev:BBEV_1251"/>
<dbReference type="EMBL" id="CP012502">
    <property type="protein sequence ID" value="AOM82619.1"/>
    <property type="molecule type" value="Genomic_DNA"/>
</dbReference>
<dbReference type="InterPro" id="IPR023214">
    <property type="entry name" value="HAD_sf"/>
</dbReference>
<evidence type="ECO:0000313" key="6">
    <source>
        <dbReference type="Proteomes" id="UP000094463"/>
    </source>
</evidence>
<evidence type="ECO:0000313" key="5">
    <source>
        <dbReference type="EMBL" id="AOM82619.1"/>
    </source>
</evidence>
<dbReference type="InterPro" id="IPR052419">
    <property type="entry name" value="5_3-deoxyribonucleotidase-like"/>
</dbReference>
<dbReference type="Proteomes" id="UP000094463">
    <property type="component" value="Chromosome"/>
</dbReference>
<evidence type="ECO:0000256" key="2">
    <source>
        <dbReference type="ARBA" id="ARBA00022801"/>
    </source>
</evidence>
<dbReference type="SUPFAM" id="SSF56784">
    <property type="entry name" value="HAD-like"/>
    <property type="match status" value="1"/>
</dbReference>
<evidence type="ECO:0000256" key="3">
    <source>
        <dbReference type="PIRNR" id="PIRNR021362"/>
    </source>
</evidence>
<name>A0A1D7QUH3_9BACI</name>
<accession>A0A1D7QUH3</accession>
<sequence length="193" mass="22870">MKHFRFGIDIDGTVTDPSSFIPHLNKHFNKTLTLEDIQDYDLSIALNVTEKEFWTWMSKHEPQMYQLSFPAYDAERVLSTWQHQFELYYISARPAHVRDLTVNWFAKHQIPYDHIELLGQHNKLKAVKDHQLNAFFEDKHDNAVTIAEDCNIPVILMDTPYNRKPVPDQVYRAYSWKEADHIINRLFQPAKVD</sequence>
<dbReference type="Gene3D" id="3.40.50.1000">
    <property type="entry name" value="HAD superfamily/HAD-like"/>
    <property type="match status" value="1"/>
</dbReference>
<dbReference type="InterPro" id="IPR036412">
    <property type="entry name" value="HAD-like_sf"/>
</dbReference>
<dbReference type="STRING" id="632773.BBEV_1251"/>
<dbReference type="PANTHER" id="PTHR35134:SF2">
    <property type="entry name" value="NUCLEOTIDASE YQFW-RELATED"/>
    <property type="match status" value="1"/>
</dbReference>
<dbReference type="RefSeq" id="WP_069364687.1">
    <property type="nucleotide sequence ID" value="NZ_CP012502.1"/>
</dbReference>
<feature type="active site" description="Nucleophile" evidence="4">
    <location>
        <position position="9"/>
    </location>
</feature>